<proteinExistence type="predicted"/>
<sequence>MSQQQKEELRKRKENESLQPGKEANLNEITELAAYFTIFMYFLTWRNSEISYVADLALRSSPGSEPRGSNHKRGHSFESGARIREKDDDLALFNEMQTRERDDFLLQSAEDFEDSFSTKLRHFPDLKLGISVPVRGENSDMLINAETDKNDYDWLLTPPDTPLFPSLDDEPPPVTIASRGRPRSQPISISRSSTMEKSHRSSTSRGSPSPNRLSPSPRSANSVPQLRGRQLSAPHSSPTPSLRHATPSRRSTTPTRRSSPPPSMPSTSVPRSSTPTPRRLSTGSSGAAVISGTRGTSPVKSVRGNSASPKIRAWQTNIPGFSSEPPPNLRTSLADRPASYVRGSSPASRNSRDLAHKYGRQSMSPTASRSITSPHSHDRDHYSSYSRGSIASSGDDDLDSLQSMPTSTLDNSLSKGGISLSNNKALALSKKHRIVSSSSAPKRSLDSTIRQLDRKSPNMFRPLLSSVPSTTFYTGKASSAHRLISRNSSVTTSSNASSDHGTCIALDTEGSDHNQNDTTNECEKMPYHDSHEEIFAFDKMDIVDEDPIHVIKSLDSGCGPALGCDPVVTGDSSYEAVIPDIISTSDSSHVQGGDFSEVVCLEDTFVCSRCGCRYRVIDSEENTLNCCPECSREEKDIGMAISNNTTSVTESLSGLSSVKYEADKPFNRVDSLVISPDSSLATDFGESRISMSVGNIEQDQASYPEQGPSYLEENFPSETPVEESQHSLTNHLEIGQLAVNGSQPNTESGCQQPLQHNDYQTLRFDSSEGAGISILLKRSSSSKGPVVQGRTFTASTISYDDLSFARDSMSSLRSSIGHSSFSASSSADFSSSRQIEGRMQRQLSSRKGDLENKKCEVSVKSHCSEVASTGTPANAHPISSFETSAVEEDKLECDKCRRLDNCTSGSSREDTSGGRSVSDKDASVTTFDCSRLEGHNILDGDVFEDEHTELPTHPMTTISETEAAQIAEVIGPGSQNDLPIIPSIPLEESAVPSGPDQDLAPSVINTEKSDGILEGSTVIVDYQGRTKVGRSLTLEEATDTILFCSSIVHDLAYSAATIAIEKEKEKENEVTLEASRPMVTILGKSYPNRGDLRHRTGGKRVMKSQKPRQRRVEMSTKPPIAKTENDENTDESTIQNVGLPNQVDSTKPPKLESKCNCSIM</sequence>
<feature type="compositionally biased region" description="Polar residues" evidence="1">
    <location>
        <begin position="361"/>
        <end position="374"/>
    </location>
</feature>
<dbReference type="GO" id="GO:0055028">
    <property type="term" value="C:cortical microtubule"/>
    <property type="evidence" value="ECO:0007669"/>
    <property type="project" value="TreeGrafter"/>
</dbReference>
<dbReference type="Proteomes" id="UP000685013">
    <property type="component" value="Chromosome 5"/>
</dbReference>
<dbReference type="PANTHER" id="PTHR31949">
    <property type="entry name" value="GASTRIC MUCIN-LIKE PROTEIN"/>
    <property type="match status" value="1"/>
</dbReference>
<name>A0AAV6NGP8_9ROSI</name>
<feature type="region of interest" description="Disordered" evidence="1">
    <location>
        <begin position="151"/>
        <end position="416"/>
    </location>
</feature>
<feature type="region of interest" description="Disordered" evidence="1">
    <location>
        <begin position="1085"/>
        <end position="1160"/>
    </location>
</feature>
<feature type="compositionally biased region" description="Basic and acidic residues" evidence="1">
    <location>
        <begin position="907"/>
        <end position="922"/>
    </location>
</feature>
<accession>A0AAV6NGP8</accession>
<evidence type="ECO:0000256" key="1">
    <source>
        <dbReference type="SAM" id="MobiDB-lite"/>
    </source>
</evidence>
<dbReference type="AlphaFoldDB" id="A0AAV6NGP8"/>
<feature type="region of interest" description="Disordered" evidence="1">
    <location>
        <begin position="815"/>
        <end position="850"/>
    </location>
</feature>
<evidence type="ECO:0000313" key="2">
    <source>
        <dbReference type="EMBL" id="KAG6598271.1"/>
    </source>
</evidence>
<protein>
    <submittedName>
        <fullName evidence="2">Uncharacterized protein</fullName>
    </submittedName>
</protein>
<reference evidence="2 3" key="1">
    <citation type="journal article" date="2021" name="Hortic Res">
        <title>The domestication of Cucurbita argyrosperma as revealed by the genome of its wild relative.</title>
        <authorList>
            <person name="Barrera-Redondo J."/>
            <person name="Sanchez-de la Vega G."/>
            <person name="Aguirre-Liguori J.A."/>
            <person name="Castellanos-Morales G."/>
            <person name="Gutierrez-Guerrero Y.T."/>
            <person name="Aguirre-Dugua X."/>
            <person name="Aguirre-Planter E."/>
            <person name="Tenaillon M.I."/>
            <person name="Lira-Saade R."/>
            <person name="Eguiarte L.E."/>
        </authorList>
    </citation>
    <scope>NUCLEOTIDE SEQUENCE [LARGE SCALE GENOMIC DNA]</scope>
    <source>
        <strain evidence="2">JBR-2021</strain>
    </source>
</reference>
<feature type="compositionally biased region" description="Basic and acidic residues" evidence="1">
    <location>
        <begin position="510"/>
        <end position="524"/>
    </location>
</feature>
<feature type="compositionally biased region" description="Basic residues" evidence="1">
    <location>
        <begin position="1095"/>
        <end position="1109"/>
    </location>
</feature>
<organism evidence="2 3">
    <name type="scientific">Cucurbita argyrosperma subsp. sororia</name>
    <dbReference type="NCBI Taxonomy" id="37648"/>
    <lineage>
        <taxon>Eukaryota</taxon>
        <taxon>Viridiplantae</taxon>
        <taxon>Streptophyta</taxon>
        <taxon>Embryophyta</taxon>
        <taxon>Tracheophyta</taxon>
        <taxon>Spermatophyta</taxon>
        <taxon>Magnoliopsida</taxon>
        <taxon>eudicotyledons</taxon>
        <taxon>Gunneridae</taxon>
        <taxon>Pentapetalae</taxon>
        <taxon>rosids</taxon>
        <taxon>fabids</taxon>
        <taxon>Cucurbitales</taxon>
        <taxon>Cucurbitaceae</taxon>
        <taxon>Cucurbiteae</taxon>
        <taxon>Cucurbita</taxon>
    </lineage>
</organism>
<feature type="compositionally biased region" description="Polar residues" evidence="1">
    <location>
        <begin position="1131"/>
        <end position="1145"/>
    </location>
</feature>
<feature type="compositionally biased region" description="Low complexity" evidence="1">
    <location>
        <begin position="486"/>
        <end position="498"/>
    </location>
</feature>
<dbReference type="EMBL" id="JAGKQH010000005">
    <property type="protein sequence ID" value="KAG6598271.1"/>
    <property type="molecule type" value="Genomic_DNA"/>
</dbReference>
<feature type="non-terminal residue" evidence="2">
    <location>
        <position position="1"/>
    </location>
</feature>
<feature type="compositionally biased region" description="Low complexity" evidence="1">
    <location>
        <begin position="183"/>
        <end position="193"/>
    </location>
</feature>
<dbReference type="PANTHER" id="PTHR31949:SF3">
    <property type="entry name" value="RUN_FYVE DOMAIN PROTEIN"/>
    <property type="match status" value="1"/>
</dbReference>
<feature type="compositionally biased region" description="Low complexity" evidence="1">
    <location>
        <begin position="815"/>
        <end position="832"/>
    </location>
</feature>
<feature type="region of interest" description="Disordered" evidence="1">
    <location>
        <begin position="486"/>
        <end position="524"/>
    </location>
</feature>
<feature type="compositionally biased region" description="Low complexity" evidence="1">
    <location>
        <begin position="383"/>
        <end position="393"/>
    </location>
</feature>
<evidence type="ECO:0000313" key="3">
    <source>
        <dbReference type="Proteomes" id="UP000685013"/>
    </source>
</evidence>
<dbReference type="GO" id="GO:0043622">
    <property type="term" value="P:cortical microtubule organization"/>
    <property type="evidence" value="ECO:0007669"/>
    <property type="project" value="TreeGrafter"/>
</dbReference>
<keyword evidence="3" id="KW-1185">Reference proteome</keyword>
<feature type="region of interest" description="Disordered" evidence="1">
    <location>
        <begin position="902"/>
        <end position="922"/>
    </location>
</feature>
<gene>
    <name evidence="2" type="ORF">SDJN03_08049</name>
</gene>
<feature type="region of interest" description="Disordered" evidence="1">
    <location>
        <begin position="61"/>
        <end position="80"/>
    </location>
</feature>
<feature type="compositionally biased region" description="Polar residues" evidence="1">
    <location>
        <begin position="293"/>
        <end position="320"/>
    </location>
</feature>
<comment type="caution">
    <text evidence="2">The sequence shown here is derived from an EMBL/GenBank/DDBJ whole genome shotgun (WGS) entry which is preliminary data.</text>
</comment>
<feature type="compositionally biased region" description="Low complexity" evidence="1">
    <location>
        <begin position="265"/>
        <end position="285"/>
    </location>
</feature>
<feature type="compositionally biased region" description="Low complexity" evidence="1">
    <location>
        <begin position="201"/>
        <end position="222"/>
    </location>
</feature>
<feature type="compositionally biased region" description="Low complexity" evidence="1">
    <location>
        <begin position="248"/>
        <end position="258"/>
    </location>
</feature>
<feature type="compositionally biased region" description="Polar residues" evidence="1">
    <location>
        <begin position="404"/>
        <end position="416"/>
    </location>
</feature>